<evidence type="ECO:0000256" key="17">
    <source>
        <dbReference type="SAM" id="Phobius"/>
    </source>
</evidence>
<comment type="catalytic activity">
    <reaction evidence="10">
        <text>12-octadecanoyloxy-octadecanoate + H2O = 12-hydroxyoctadecanoate + octadecanoate + H(+)</text>
        <dbReference type="Rhea" id="RHEA:52080"/>
        <dbReference type="ChEBI" id="CHEBI:15377"/>
        <dbReference type="ChEBI" id="CHEBI:15378"/>
        <dbReference type="ChEBI" id="CHEBI:25629"/>
        <dbReference type="ChEBI" id="CHEBI:84201"/>
        <dbReference type="ChEBI" id="CHEBI:136330"/>
    </reaction>
    <physiologicalReaction direction="left-to-right" evidence="10">
        <dbReference type="Rhea" id="RHEA:52081"/>
    </physiologicalReaction>
</comment>
<gene>
    <name evidence="18" type="ORF">PFISCL1PPCAC_24940</name>
</gene>
<evidence type="ECO:0000256" key="3">
    <source>
        <dbReference type="ARBA" id="ARBA00009300"/>
    </source>
</evidence>
<evidence type="ECO:0000256" key="7">
    <source>
        <dbReference type="ARBA" id="ARBA00047368"/>
    </source>
</evidence>
<comment type="subcellular location">
    <subcellularLocation>
        <location evidence="2">Endomembrane system</location>
        <topology evidence="2">Multi-pass membrane protein</topology>
    </subcellularLocation>
</comment>
<evidence type="ECO:0000256" key="16">
    <source>
        <dbReference type="ARBA" id="ARBA00049428"/>
    </source>
</evidence>
<evidence type="ECO:0000313" key="18">
    <source>
        <dbReference type="EMBL" id="GMT33643.1"/>
    </source>
</evidence>
<evidence type="ECO:0000256" key="12">
    <source>
        <dbReference type="ARBA" id="ARBA00048800"/>
    </source>
</evidence>
<evidence type="ECO:0000256" key="9">
    <source>
        <dbReference type="ARBA" id="ARBA00047863"/>
    </source>
</evidence>
<comment type="catalytic activity">
    <reaction evidence="9">
        <text>9-hexadecanoyloxy-octadecanoate + H2O = 9-hydroxy-octadecanoate + hexadecanoate + H(+)</text>
        <dbReference type="Rhea" id="RHEA:52052"/>
        <dbReference type="ChEBI" id="CHEBI:7896"/>
        <dbReference type="ChEBI" id="CHEBI:15377"/>
        <dbReference type="ChEBI" id="CHEBI:15378"/>
        <dbReference type="ChEBI" id="CHEBI:83670"/>
        <dbReference type="ChEBI" id="CHEBI:136286"/>
    </reaction>
    <physiologicalReaction direction="left-to-right" evidence="9">
        <dbReference type="Rhea" id="RHEA:52053"/>
    </physiologicalReaction>
</comment>
<dbReference type="Pfam" id="PF04750">
    <property type="entry name" value="Far-17a_AIG1"/>
    <property type="match status" value="1"/>
</dbReference>
<comment type="catalytic activity">
    <reaction evidence="16">
        <text>12-(9Z-hexadecenoyloxy)-octadecanoate + H2O = 12-hydroxyoctadecanoate + (9Z)-hexadecenoate + H(+)</text>
        <dbReference type="Rhea" id="RHEA:52072"/>
        <dbReference type="ChEBI" id="CHEBI:15377"/>
        <dbReference type="ChEBI" id="CHEBI:15378"/>
        <dbReference type="ChEBI" id="CHEBI:32372"/>
        <dbReference type="ChEBI" id="CHEBI:84201"/>
        <dbReference type="ChEBI" id="CHEBI:136312"/>
    </reaction>
    <physiologicalReaction direction="left-to-right" evidence="16">
        <dbReference type="Rhea" id="RHEA:52073"/>
    </physiologicalReaction>
</comment>
<dbReference type="GO" id="GO:0016020">
    <property type="term" value="C:membrane"/>
    <property type="evidence" value="ECO:0007669"/>
    <property type="project" value="InterPro"/>
</dbReference>
<evidence type="ECO:0000256" key="2">
    <source>
        <dbReference type="ARBA" id="ARBA00004127"/>
    </source>
</evidence>
<dbReference type="GO" id="GO:0012505">
    <property type="term" value="C:endomembrane system"/>
    <property type="evidence" value="ECO:0007669"/>
    <property type="project" value="UniProtKB-SubCell"/>
</dbReference>
<comment type="catalytic activity">
    <reaction evidence="13">
        <text>9-octadecanoyloxy-octadecanoate + H2O = 9-hydroxy-octadecanoate + octadecanoate + H(+)</text>
        <dbReference type="Rhea" id="RHEA:52096"/>
        <dbReference type="ChEBI" id="CHEBI:15377"/>
        <dbReference type="ChEBI" id="CHEBI:15378"/>
        <dbReference type="ChEBI" id="CHEBI:25629"/>
        <dbReference type="ChEBI" id="CHEBI:136286"/>
        <dbReference type="ChEBI" id="CHEBI:136373"/>
    </reaction>
    <physiologicalReaction direction="left-to-right" evidence="13">
        <dbReference type="Rhea" id="RHEA:52097"/>
    </physiologicalReaction>
</comment>
<keyword evidence="5 17" id="KW-1133">Transmembrane helix</keyword>
<evidence type="ECO:0000256" key="11">
    <source>
        <dbReference type="ARBA" id="ARBA00048701"/>
    </source>
</evidence>
<keyword evidence="6 17" id="KW-0472">Membrane</keyword>
<comment type="catalytic activity">
    <reaction evidence="7">
        <text>12-hexadecanoyloxy-octadecanoate + H2O = 12-hydroxyoctadecanoate + hexadecanoate + H(+)</text>
        <dbReference type="Rhea" id="RHEA:52056"/>
        <dbReference type="ChEBI" id="CHEBI:7896"/>
        <dbReference type="ChEBI" id="CHEBI:15377"/>
        <dbReference type="ChEBI" id="CHEBI:15378"/>
        <dbReference type="ChEBI" id="CHEBI:83677"/>
        <dbReference type="ChEBI" id="CHEBI:84201"/>
    </reaction>
    <physiologicalReaction direction="left-to-right" evidence="7">
        <dbReference type="Rhea" id="RHEA:52057"/>
    </physiologicalReaction>
</comment>
<evidence type="ECO:0000256" key="5">
    <source>
        <dbReference type="ARBA" id="ARBA00022989"/>
    </source>
</evidence>
<comment type="catalytic activity">
    <reaction evidence="12">
        <text>9-(9Z-octadecenoyloxy)-octadecanoate + H2O = 9-hydroxy-octadecanoate + (9Z)-octadecenoate + H(+)</text>
        <dbReference type="Rhea" id="RHEA:52048"/>
        <dbReference type="ChEBI" id="CHEBI:15377"/>
        <dbReference type="ChEBI" id="CHEBI:15378"/>
        <dbReference type="ChEBI" id="CHEBI:30823"/>
        <dbReference type="ChEBI" id="CHEBI:136282"/>
        <dbReference type="ChEBI" id="CHEBI:136286"/>
    </reaction>
    <physiologicalReaction direction="left-to-right" evidence="12">
        <dbReference type="Rhea" id="RHEA:52049"/>
    </physiologicalReaction>
</comment>
<evidence type="ECO:0000256" key="4">
    <source>
        <dbReference type="ARBA" id="ARBA00022692"/>
    </source>
</evidence>
<dbReference type="Proteomes" id="UP001432322">
    <property type="component" value="Unassembled WGS sequence"/>
</dbReference>
<comment type="catalytic activity">
    <reaction evidence="11">
        <text>12-(9Z-octadecenoyloxy)-octadecanoate + H2O = 12-hydroxyoctadecanoate + (9Z)-octadecenoate + H(+)</text>
        <dbReference type="Rhea" id="RHEA:52060"/>
        <dbReference type="ChEBI" id="CHEBI:15377"/>
        <dbReference type="ChEBI" id="CHEBI:15378"/>
        <dbReference type="ChEBI" id="CHEBI:30823"/>
        <dbReference type="ChEBI" id="CHEBI:84201"/>
        <dbReference type="ChEBI" id="CHEBI:136302"/>
    </reaction>
    <physiologicalReaction direction="left-to-right" evidence="11">
        <dbReference type="Rhea" id="RHEA:52061"/>
    </physiologicalReaction>
</comment>
<reference evidence="18" key="1">
    <citation type="submission" date="2023-10" db="EMBL/GenBank/DDBJ databases">
        <title>Genome assembly of Pristionchus species.</title>
        <authorList>
            <person name="Yoshida K."/>
            <person name="Sommer R.J."/>
        </authorList>
    </citation>
    <scope>NUCLEOTIDE SEQUENCE</scope>
    <source>
        <strain evidence="18">RS5133</strain>
    </source>
</reference>
<evidence type="ECO:0000256" key="8">
    <source>
        <dbReference type="ARBA" id="ARBA00047427"/>
    </source>
</evidence>
<feature type="transmembrane region" description="Helical" evidence="17">
    <location>
        <begin position="116"/>
        <end position="135"/>
    </location>
</feature>
<proteinExistence type="inferred from homology"/>
<dbReference type="EMBL" id="BTSY01000006">
    <property type="protein sequence ID" value="GMT33643.1"/>
    <property type="molecule type" value="Genomic_DNA"/>
</dbReference>
<comment type="catalytic activity">
    <reaction evidence="8">
        <text>13-octadecanoyloxy-octadecanoate + H2O = 13-hydroxy-octadecanoate + octadecanoate + H(+)</text>
        <dbReference type="Rhea" id="RHEA:52084"/>
        <dbReference type="ChEBI" id="CHEBI:15377"/>
        <dbReference type="ChEBI" id="CHEBI:15378"/>
        <dbReference type="ChEBI" id="CHEBI:25629"/>
        <dbReference type="ChEBI" id="CHEBI:136304"/>
        <dbReference type="ChEBI" id="CHEBI:136335"/>
    </reaction>
    <physiologicalReaction direction="left-to-right" evidence="8">
        <dbReference type="Rhea" id="RHEA:52085"/>
    </physiologicalReaction>
</comment>
<feature type="transmembrane region" description="Helical" evidence="17">
    <location>
        <begin position="74"/>
        <end position="96"/>
    </location>
</feature>
<feature type="transmembrane region" description="Helical" evidence="17">
    <location>
        <begin position="40"/>
        <end position="62"/>
    </location>
</feature>
<feature type="non-terminal residue" evidence="18">
    <location>
        <position position="188"/>
    </location>
</feature>
<comment type="similarity">
    <text evidence="3">Belongs to the AIG1 family.</text>
</comment>
<sequence>MKLLVHSSILAGFLFTWYLDYYYMPPEVLLIKNQPLSKLGWLTMVGVTLQTVYHFVGVFFALFGNQNSSRHFHFIGQALLGPLGVGVAILFWGLWMFDEQTLAKDAITTKLMQNPVWNHGLHTLPAISSFLDVIIYRRPNLAFSRAFKPILAFTLFYIADVYLIHYLSGNWAYPILGDLGSVGRIAFY</sequence>
<keyword evidence="19" id="KW-1185">Reference proteome</keyword>
<dbReference type="PANTHER" id="PTHR10989">
    <property type="entry name" value="ANDROGEN-INDUCED PROTEIN 1-RELATED"/>
    <property type="match status" value="1"/>
</dbReference>
<evidence type="ECO:0000313" key="19">
    <source>
        <dbReference type="Proteomes" id="UP001432322"/>
    </source>
</evidence>
<evidence type="ECO:0000256" key="6">
    <source>
        <dbReference type="ARBA" id="ARBA00023136"/>
    </source>
</evidence>
<keyword evidence="4 17" id="KW-0812">Transmembrane</keyword>
<comment type="catalytic activity">
    <reaction evidence="15">
        <text>13-(9Z-hexadecenoyloxy)-octadecanoate + H2O = 13-hydroxy-octadecanoate + (9Z)-hexadecenoate + H(+)</text>
        <dbReference type="Rhea" id="RHEA:52076"/>
        <dbReference type="ChEBI" id="CHEBI:15377"/>
        <dbReference type="ChEBI" id="CHEBI:15378"/>
        <dbReference type="ChEBI" id="CHEBI:32372"/>
        <dbReference type="ChEBI" id="CHEBI:136304"/>
        <dbReference type="ChEBI" id="CHEBI:136315"/>
    </reaction>
    <physiologicalReaction direction="left-to-right" evidence="15">
        <dbReference type="Rhea" id="RHEA:52077"/>
    </physiologicalReaction>
</comment>
<evidence type="ECO:0000256" key="14">
    <source>
        <dbReference type="ARBA" id="ARBA00049296"/>
    </source>
</evidence>
<dbReference type="InterPro" id="IPR006838">
    <property type="entry name" value="ADTRP_AIG1"/>
</dbReference>
<dbReference type="AlphaFoldDB" id="A0AAV5WTR4"/>
<feature type="transmembrane region" description="Helical" evidence="17">
    <location>
        <begin position="147"/>
        <end position="167"/>
    </location>
</feature>
<name>A0AAV5WTR4_9BILA</name>
<protein>
    <submittedName>
        <fullName evidence="18">Uncharacterized protein</fullName>
    </submittedName>
</protein>
<comment type="caution">
    <text evidence="18">The sequence shown here is derived from an EMBL/GenBank/DDBJ whole genome shotgun (WGS) entry which is preliminary data.</text>
</comment>
<evidence type="ECO:0000256" key="1">
    <source>
        <dbReference type="ARBA" id="ARBA00000923"/>
    </source>
</evidence>
<evidence type="ECO:0000256" key="10">
    <source>
        <dbReference type="ARBA" id="ARBA00048680"/>
    </source>
</evidence>
<comment type="catalytic activity">
    <reaction evidence="14">
        <text>13-(9Z-octadecenoyloxy)-octadecanoate + H2O = 13-hydroxy-octadecanoate + (9Z)-octadecenoate + H(+)</text>
        <dbReference type="Rhea" id="RHEA:52064"/>
        <dbReference type="ChEBI" id="CHEBI:15377"/>
        <dbReference type="ChEBI" id="CHEBI:15378"/>
        <dbReference type="ChEBI" id="CHEBI:30823"/>
        <dbReference type="ChEBI" id="CHEBI:136303"/>
        <dbReference type="ChEBI" id="CHEBI:136304"/>
    </reaction>
    <physiologicalReaction direction="left-to-right" evidence="14">
        <dbReference type="Rhea" id="RHEA:52065"/>
    </physiologicalReaction>
</comment>
<evidence type="ECO:0000256" key="13">
    <source>
        <dbReference type="ARBA" id="ARBA00049221"/>
    </source>
</evidence>
<comment type="catalytic activity">
    <reaction evidence="1">
        <text>9-(9Z-hexadecenoyloxy)-octadecanoate + H2O = (9Z)-hexadecenoate + 9-hydroxy-octadecanoate + H(+)</text>
        <dbReference type="Rhea" id="RHEA:52068"/>
        <dbReference type="ChEBI" id="CHEBI:15377"/>
        <dbReference type="ChEBI" id="CHEBI:15378"/>
        <dbReference type="ChEBI" id="CHEBI:32372"/>
        <dbReference type="ChEBI" id="CHEBI:136286"/>
        <dbReference type="ChEBI" id="CHEBI:136309"/>
    </reaction>
    <physiologicalReaction direction="left-to-right" evidence="1">
        <dbReference type="Rhea" id="RHEA:52069"/>
    </physiologicalReaction>
</comment>
<dbReference type="PANTHER" id="PTHR10989:SF16">
    <property type="entry name" value="AT02829P-RELATED"/>
    <property type="match status" value="1"/>
</dbReference>
<organism evidence="18 19">
    <name type="scientific">Pristionchus fissidentatus</name>
    <dbReference type="NCBI Taxonomy" id="1538716"/>
    <lineage>
        <taxon>Eukaryota</taxon>
        <taxon>Metazoa</taxon>
        <taxon>Ecdysozoa</taxon>
        <taxon>Nematoda</taxon>
        <taxon>Chromadorea</taxon>
        <taxon>Rhabditida</taxon>
        <taxon>Rhabditina</taxon>
        <taxon>Diplogasteromorpha</taxon>
        <taxon>Diplogasteroidea</taxon>
        <taxon>Neodiplogasteridae</taxon>
        <taxon>Pristionchus</taxon>
    </lineage>
</organism>
<evidence type="ECO:0000256" key="15">
    <source>
        <dbReference type="ARBA" id="ARBA00049322"/>
    </source>
</evidence>
<accession>A0AAV5WTR4</accession>